<dbReference type="AlphaFoldDB" id="A0A9P4IK53"/>
<evidence type="ECO:0000256" key="4">
    <source>
        <dbReference type="ARBA" id="ARBA00022660"/>
    </source>
</evidence>
<evidence type="ECO:0000256" key="9">
    <source>
        <dbReference type="ARBA" id="ARBA00023128"/>
    </source>
</evidence>
<dbReference type="InterPro" id="IPR008027">
    <property type="entry name" value="QCR9"/>
</dbReference>
<evidence type="ECO:0000256" key="7">
    <source>
        <dbReference type="ARBA" id="ARBA00022982"/>
    </source>
</evidence>
<keyword evidence="9 12" id="KW-0496">Mitochondrion</keyword>
<keyword evidence="6 12" id="KW-0999">Mitochondrion inner membrane</keyword>
<comment type="function">
    <text evidence="12">Component of the ubiquinol-cytochrome c oxidoreductase, a multisubunit transmembrane complex that is part of the mitochondrial electron transport chain which drives oxidative phosphorylation. The complex plays an important role in the uptake of multiple carbon sources present in different host niches.</text>
</comment>
<evidence type="ECO:0000256" key="11">
    <source>
        <dbReference type="ARBA" id="ARBA00044247"/>
    </source>
</evidence>
<evidence type="ECO:0000256" key="3">
    <source>
        <dbReference type="ARBA" id="ARBA00022448"/>
    </source>
</evidence>
<evidence type="ECO:0000256" key="5">
    <source>
        <dbReference type="ARBA" id="ARBA00022692"/>
    </source>
</evidence>
<dbReference type="InterPro" id="IPR036656">
    <property type="entry name" value="QCR9_sf"/>
</dbReference>
<keyword evidence="3 12" id="KW-0813">Transport</keyword>
<keyword evidence="7 12" id="KW-0249">Electron transport</keyword>
<proteinExistence type="inferred from homology"/>
<dbReference type="GO" id="GO:0006122">
    <property type="term" value="P:mitochondrial electron transport, ubiquinol to cytochrome c"/>
    <property type="evidence" value="ECO:0007669"/>
    <property type="project" value="UniProtKB-UniRule"/>
</dbReference>
<evidence type="ECO:0000313" key="13">
    <source>
        <dbReference type="EMBL" id="KAF2101463.1"/>
    </source>
</evidence>
<dbReference type="PANTHER" id="PTHR12980">
    <property type="entry name" value="UBIQUINOL-CYTOCHROME C REDUCTASE COMPLEX, SUBUNIT X"/>
    <property type="match status" value="1"/>
</dbReference>
<reference evidence="13" key="1">
    <citation type="journal article" date="2020" name="Stud. Mycol.">
        <title>101 Dothideomycetes genomes: a test case for predicting lifestyles and emergence of pathogens.</title>
        <authorList>
            <person name="Haridas S."/>
            <person name="Albert R."/>
            <person name="Binder M."/>
            <person name="Bloem J."/>
            <person name="Labutti K."/>
            <person name="Salamov A."/>
            <person name="Andreopoulos B."/>
            <person name="Baker S."/>
            <person name="Barry K."/>
            <person name="Bills G."/>
            <person name="Bluhm B."/>
            <person name="Cannon C."/>
            <person name="Castanera R."/>
            <person name="Culley D."/>
            <person name="Daum C."/>
            <person name="Ezra D."/>
            <person name="Gonzalez J."/>
            <person name="Henrissat B."/>
            <person name="Kuo A."/>
            <person name="Liang C."/>
            <person name="Lipzen A."/>
            <person name="Lutzoni F."/>
            <person name="Magnuson J."/>
            <person name="Mondo S."/>
            <person name="Nolan M."/>
            <person name="Ohm R."/>
            <person name="Pangilinan J."/>
            <person name="Park H.-J."/>
            <person name="Ramirez L."/>
            <person name="Alfaro M."/>
            <person name="Sun H."/>
            <person name="Tritt A."/>
            <person name="Yoshinaga Y."/>
            <person name="Zwiers L.-H."/>
            <person name="Turgeon B."/>
            <person name="Goodwin S."/>
            <person name="Spatafora J."/>
            <person name="Crous P."/>
            <person name="Grigoriev I."/>
        </authorList>
    </citation>
    <scope>NUCLEOTIDE SEQUENCE</scope>
    <source>
        <strain evidence="13">CBS 133067</strain>
    </source>
</reference>
<evidence type="ECO:0000256" key="2">
    <source>
        <dbReference type="ARBA" id="ARBA00007856"/>
    </source>
</evidence>
<comment type="caution">
    <text evidence="13">The sequence shown here is derived from an EMBL/GenBank/DDBJ whole genome shotgun (WGS) entry which is preliminary data.</text>
</comment>
<dbReference type="GO" id="GO:0045275">
    <property type="term" value="C:respiratory chain complex III"/>
    <property type="evidence" value="ECO:0007669"/>
    <property type="project" value="UniProtKB-UniRule"/>
</dbReference>
<name>A0A9P4IK53_9PEZI</name>
<dbReference type="FunFam" id="1.20.5.260:FF:000001">
    <property type="entry name" value="Cytochrome b-c1 complex subunit 9"/>
    <property type="match status" value="1"/>
</dbReference>
<dbReference type="Pfam" id="PF05365">
    <property type="entry name" value="UCR_UQCRX_QCR9"/>
    <property type="match status" value="1"/>
</dbReference>
<keyword evidence="5 12" id="KW-0812">Transmembrane</keyword>
<dbReference type="Proteomes" id="UP000799772">
    <property type="component" value="Unassembled WGS sequence"/>
</dbReference>
<sequence length="65" mass="7427">MGVYSGLYNTFFRQNTTMLATVFLGAFGLQLAFDSGSTLIWNNINKGRQWQDIKAKYVQNAEEEE</sequence>
<keyword evidence="4 12" id="KW-0679">Respiratory chain</keyword>
<comment type="subcellular location">
    <subcellularLocation>
        <location evidence="1 12">Mitochondrion inner membrane</location>
        <topology evidence="1 12">Single-pass membrane protein</topology>
    </subcellularLocation>
</comment>
<dbReference type="Gene3D" id="1.20.5.260">
    <property type="entry name" value="Cytochrome b-c1 complex subunit 9"/>
    <property type="match status" value="1"/>
</dbReference>
<dbReference type="SUPFAM" id="SSF81514">
    <property type="entry name" value="Subunit X (non-heme 7 kDa protein) of cytochrome bc1 complex (Ubiquinol-cytochrome c reductase)"/>
    <property type="match status" value="1"/>
</dbReference>
<gene>
    <name evidence="13" type="ORF">NA57DRAFT_72906</name>
</gene>
<evidence type="ECO:0000256" key="1">
    <source>
        <dbReference type="ARBA" id="ARBA00004434"/>
    </source>
</evidence>
<keyword evidence="14" id="KW-1185">Reference proteome</keyword>
<dbReference type="GO" id="GO:0005743">
    <property type="term" value="C:mitochondrial inner membrane"/>
    <property type="evidence" value="ECO:0007669"/>
    <property type="project" value="UniProtKB-SubCell"/>
</dbReference>
<dbReference type="EMBL" id="ML978123">
    <property type="protein sequence ID" value="KAF2101463.1"/>
    <property type="molecule type" value="Genomic_DNA"/>
</dbReference>
<dbReference type="OrthoDB" id="44067at2759"/>
<evidence type="ECO:0000256" key="10">
    <source>
        <dbReference type="ARBA" id="ARBA00023136"/>
    </source>
</evidence>
<protein>
    <recommendedName>
        <fullName evidence="11 12">Complex III subunit 9</fullName>
    </recommendedName>
</protein>
<accession>A0A9P4IK53</accession>
<comment type="similarity">
    <text evidence="2 12">Belongs to the UQCR10/QCR9 family.</text>
</comment>
<evidence type="ECO:0000256" key="8">
    <source>
        <dbReference type="ARBA" id="ARBA00022989"/>
    </source>
</evidence>
<evidence type="ECO:0000313" key="14">
    <source>
        <dbReference type="Proteomes" id="UP000799772"/>
    </source>
</evidence>
<comment type="subunit">
    <text evidence="12">Component of the ubiquinol-cytochrome c oxidoreductase (cytochrome b-c1 complex, complex III, CIII), a multisubunit enzyme composed of 3 respiratory subunits cytochrome b, cytochrome c1 and Rieske protein, 2 core protein subunits, and additional low-molecular weight protein subunits.</text>
</comment>
<keyword evidence="8 12" id="KW-1133">Transmembrane helix</keyword>
<keyword evidence="10 12" id="KW-0472">Membrane</keyword>
<organism evidence="13 14">
    <name type="scientific">Rhizodiscina lignyota</name>
    <dbReference type="NCBI Taxonomy" id="1504668"/>
    <lineage>
        <taxon>Eukaryota</taxon>
        <taxon>Fungi</taxon>
        <taxon>Dikarya</taxon>
        <taxon>Ascomycota</taxon>
        <taxon>Pezizomycotina</taxon>
        <taxon>Dothideomycetes</taxon>
        <taxon>Pleosporomycetidae</taxon>
        <taxon>Aulographales</taxon>
        <taxon>Rhizodiscinaceae</taxon>
        <taxon>Rhizodiscina</taxon>
    </lineage>
</organism>
<evidence type="ECO:0000256" key="6">
    <source>
        <dbReference type="ARBA" id="ARBA00022792"/>
    </source>
</evidence>
<dbReference type="PANTHER" id="PTHR12980:SF0">
    <property type="entry name" value="CYTOCHROME B-C1 COMPLEX SUBUNIT 9"/>
    <property type="match status" value="1"/>
</dbReference>
<evidence type="ECO:0000256" key="12">
    <source>
        <dbReference type="RuleBase" id="RU368056"/>
    </source>
</evidence>
<feature type="transmembrane region" description="Helical" evidence="12">
    <location>
        <begin position="20"/>
        <end position="41"/>
    </location>
</feature>